<reference evidence="2" key="1">
    <citation type="journal article" date="2013" name="Science">
        <title>The Amborella genome and the evolution of flowering plants.</title>
        <authorList>
            <consortium name="Amborella Genome Project"/>
        </authorList>
    </citation>
    <scope>NUCLEOTIDE SEQUENCE [LARGE SCALE GENOMIC DNA]</scope>
</reference>
<dbReference type="HOGENOM" id="CLU_1367860_0_0_1"/>
<protein>
    <submittedName>
        <fullName evidence="1">Uncharacterized protein</fullName>
    </submittedName>
</protein>
<sequence length="200" mass="23222">MTQIKEDLSKRAVSKHHPPNLSILKQRLIDRLNTTINSPNLVEFIKGNLYFFVHRRNEKLHLEFEGALVSNIFEVVYCESSLKLCIQKSRLLPKNIASSLNNPLFPPHTKRKKKSSLDMKMTSETHILLTHYLKRMMRLLGPKSYNLCQCHPIKVKRKFQNPQMLLFDPSYPTLHSYCINNSNERFCITNTNIRGSNGVG</sequence>
<dbReference type="EMBL" id="KI392237">
    <property type="protein sequence ID" value="ERN18238.1"/>
    <property type="molecule type" value="Genomic_DNA"/>
</dbReference>
<evidence type="ECO:0000313" key="2">
    <source>
        <dbReference type="Proteomes" id="UP000017836"/>
    </source>
</evidence>
<gene>
    <name evidence="1" type="ORF">AMTR_s00055p00072530</name>
</gene>
<organism evidence="1 2">
    <name type="scientific">Amborella trichopoda</name>
    <dbReference type="NCBI Taxonomy" id="13333"/>
    <lineage>
        <taxon>Eukaryota</taxon>
        <taxon>Viridiplantae</taxon>
        <taxon>Streptophyta</taxon>
        <taxon>Embryophyta</taxon>
        <taxon>Tracheophyta</taxon>
        <taxon>Spermatophyta</taxon>
        <taxon>Magnoliopsida</taxon>
        <taxon>Amborellales</taxon>
        <taxon>Amborellaceae</taxon>
        <taxon>Amborella</taxon>
    </lineage>
</organism>
<dbReference type="AlphaFoldDB" id="U5DCU9"/>
<proteinExistence type="predicted"/>
<dbReference type="Gramene" id="ERN18238">
    <property type="protein sequence ID" value="ERN18238"/>
    <property type="gene ID" value="AMTR_s00055p00072530"/>
</dbReference>
<dbReference type="Proteomes" id="UP000017836">
    <property type="component" value="Unassembled WGS sequence"/>
</dbReference>
<evidence type="ECO:0000313" key="1">
    <source>
        <dbReference type="EMBL" id="ERN18238.1"/>
    </source>
</evidence>
<name>U5DCU9_AMBTC</name>
<accession>U5DCU9</accession>
<keyword evidence="2" id="KW-1185">Reference proteome</keyword>